<protein>
    <submittedName>
        <fullName evidence="3">Uncharacterized protein</fullName>
    </submittedName>
</protein>
<organism evidence="3 6">
    <name type="scientific">Trichinella pseudospiralis</name>
    <name type="common">Parasitic roundworm</name>
    <dbReference type="NCBI Taxonomy" id="6337"/>
    <lineage>
        <taxon>Eukaryota</taxon>
        <taxon>Metazoa</taxon>
        <taxon>Ecdysozoa</taxon>
        <taxon>Nematoda</taxon>
        <taxon>Enoplea</taxon>
        <taxon>Dorylaimia</taxon>
        <taxon>Trichinellida</taxon>
        <taxon>Trichinellidae</taxon>
        <taxon>Trichinella</taxon>
    </lineage>
</organism>
<dbReference type="Proteomes" id="UP000054632">
    <property type="component" value="Unassembled WGS sequence"/>
</dbReference>
<evidence type="ECO:0000313" key="4">
    <source>
        <dbReference type="Proteomes" id="UP000054632"/>
    </source>
</evidence>
<keyword evidence="5" id="KW-1185">Reference proteome</keyword>
<proteinExistence type="predicted"/>
<evidence type="ECO:0000313" key="5">
    <source>
        <dbReference type="Proteomes" id="UP000054805"/>
    </source>
</evidence>
<reference evidence="4 5" key="1">
    <citation type="submission" date="2015-01" db="EMBL/GenBank/DDBJ databases">
        <title>Evolution of Trichinella species and genotypes.</title>
        <authorList>
            <person name="Korhonen P.K."/>
            <person name="Edoardo P."/>
            <person name="Giuseppe L.R."/>
            <person name="Gasser R.B."/>
        </authorList>
    </citation>
    <scope>NUCLEOTIDE SEQUENCE [LARGE SCALE GENOMIC DNA]</scope>
    <source>
        <strain evidence="1">ISS13</strain>
        <strain evidence="3">ISS176</strain>
        <strain evidence="2">ISS588</strain>
    </source>
</reference>
<evidence type="ECO:0000313" key="2">
    <source>
        <dbReference type="EMBL" id="KRZ19936.1"/>
    </source>
</evidence>
<evidence type="ECO:0000313" key="1">
    <source>
        <dbReference type="EMBL" id="KRY76755.1"/>
    </source>
</evidence>
<comment type="caution">
    <text evidence="3">The sequence shown here is derived from an EMBL/GenBank/DDBJ whole genome shotgun (WGS) entry which is preliminary data.</text>
</comment>
<dbReference type="EMBL" id="JYDS01000259">
    <property type="protein sequence ID" value="KRZ19936.1"/>
    <property type="molecule type" value="Genomic_DNA"/>
</dbReference>
<dbReference type="Proteomes" id="UP000054805">
    <property type="component" value="Unassembled WGS sequence"/>
</dbReference>
<evidence type="ECO:0000313" key="3">
    <source>
        <dbReference type="EMBL" id="KRZ28216.1"/>
    </source>
</evidence>
<sequence length="91" mass="10041">MVTIAARQESDDFQCITAQAAAQIISPDQQPALSEVTVWLLSRDKYDQVTNVIRTKVSLSASEDQMVPVVTSRNLIPNYSGLYFSCLQTSS</sequence>
<dbReference type="EMBL" id="JYDV01000156">
    <property type="protein sequence ID" value="KRZ28216.1"/>
    <property type="molecule type" value="Genomic_DNA"/>
</dbReference>
<name>A0A0V1J047_TRIPS</name>
<dbReference type="AlphaFoldDB" id="A0A0V1J047"/>
<gene>
    <name evidence="1" type="ORF">T4A_4097</name>
    <name evidence="2" type="ORF">T4B_5237</name>
    <name evidence="3" type="ORF">T4C_12238</name>
</gene>
<evidence type="ECO:0000313" key="6">
    <source>
        <dbReference type="Proteomes" id="UP000054826"/>
    </source>
</evidence>
<dbReference type="EMBL" id="JYDR01000010">
    <property type="protein sequence ID" value="KRY76755.1"/>
    <property type="molecule type" value="Genomic_DNA"/>
</dbReference>
<dbReference type="Proteomes" id="UP000054826">
    <property type="component" value="Unassembled WGS sequence"/>
</dbReference>
<accession>A0A0V1J047</accession>